<dbReference type="Gene3D" id="2.160.20.10">
    <property type="entry name" value="Single-stranded right-handed beta-helix, Pectin lyase-like"/>
    <property type="match status" value="1"/>
</dbReference>
<comment type="caution">
    <text evidence="5">The sequence shown here is derived from an EMBL/GenBank/DDBJ whole genome shotgun (WGS) entry which is preliminary data.</text>
</comment>
<dbReference type="Gene3D" id="2.150.10.10">
    <property type="entry name" value="Serralysin-like metalloprotease, C-terminal"/>
    <property type="match status" value="3"/>
</dbReference>
<evidence type="ECO:0000256" key="2">
    <source>
        <dbReference type="ARBA" id="ARBA00022525"/>
    </source>
</evidence>
<dbReference type="InterPro" id="IPR011050">
    <property type="entry name" value="Pectin_lyase_fold/virulence"/>
</dbReference>
<dbReference type="PANTHER" id="PTHR38340">
    <property type="entry name" value="S-LAYER PROTEIN"/>
    <property type="match status" value="1"/>
</dbReference>
<comment type="subcellular location">
    <subcellularLocation>
        <location evidence="1">Secreted</location>
    </subcellularLocation>
</comment>
<sequence length="1177" mass="123179">MTSNIDSVKTQYKGGFPRPKSLVFIDSQVENYQSLLPGIWENFQAILLDELADGVQQITDVLKSLMRQGQSVESLHIISHGSPGCLRLGKVMLSSDNLGEYQGSLQSWSRAVIPHGNLFLYGCQVAAGIGAEFVRNLSELTGIKIAASVEITGNSERGGNWDLAFRTGEITAPLALKPEAMMAYSGVLAILTVTNANDSGAGSLRNAIASAQAGDTILFDPTLANQTITLTSGQLSINKNLIIDGTNAPGVTISGNNASRIFDVTRTPSFVPVDVTFRGLTIANGKTTATGEEGAGAGIKTDTRTSLTVENSTFVNNDAFYGGGGIFGGYQSKNTVLNSRFEGNLGTAGTEERGGGAISIKSESTLTVKDSHFENNKGVNGGAINSLFTILDVENSTFINNEALTPSSKTINYGLGGAILTDGATDLAKPDSGTITIRASRFEGNRALDGGGVNLYSYPGDVVSVHDSLFINNEALQIPAEGGKGGKGGGLRHDNSEFILTNTSFVNNLAHQHGGGLWIDRFTPWNIITNSTFSGNRAENPVTKKGLGGGIFIESPAELVNLTLTDNYAGDYGGGLINNTNANISLANSIFHNNKTGHPSQIWQQSNVQLIDGGNNIQFPDKATLSSVDVNVTANVAIADPLLGPLQEINGFLVHPLLPGSPAIDAGNNAVAPATDKRGQMRPFDGDGNGTAVADIGAYEFTVPIVSDLPIEVLQGTTAIADNTTTSVNLGTTEVGQALTTTFTLRNTTPNEVTLSNFQLPASFSLVGPFPGTIAGNGEVTFQVQLDASNAGNPLGELRFIANNNTENPFNFPITATITSPPPPEPEPQPEPPTDTPPGSGIIVSGPILPESLPATDSPPVDSPPVDAPPVDSSNRDFSLPESGACQEFMVFPGPNLVGDALYSGGVNPFFGTDTGEILYGTANDDFLLGLGGNDHLISGTGNDTIHGNTGNDYIDASFGNDLVYGGKENDTLLGFDGNDTLFGDNDNDWLWGGNEDDFLNGNRGDDTLFGWDGNDTLHGGKENDFLYGQEGEDFLFGDNDNDVLCGGNGNDFLNGNLGDDTLFAGEGNDTLHGGKENDILTGGNGNDVLWGDLGNDTLIGGAGPDIFVFREGDGVNLVVDFEVGIDRIGLAEGLTFEQLNITQGTGVTNISVGGELLVGLNNVEASMITQADIVII</sequence>
<evidence type="ECO:0000313" key="6">
    <source>
        <dbReference type="Proteomes" id="UP001525890"/>
    </source>
</evidence>
<dbReference type="PANTHER" id="PTHR38340:SF1">
    <property type="entry name" value="S-LAYER PROTEIN"/>
    <property type="match status" value="1"/>
</dbReference>
<dbReference type="InterPro" id="IPR050557">
    <property type="entry name" value="RTX_toxin/Mannuronan_C5-epim"/>
</dbReference>
<dbReference type="PROSITE" id="PS00330">
    <property type="entry name" value="HEMOLYSIN_CALCIUM"/>
    <property type="match status" value="1"/>
</dbReference>
<proteinExistence type="predicted"/>
<protein>
    <submittedName>
        <fullName evidence="5">DUF4347 domain-containing protein</fullName>
    </submittedName>
</protein>
<feature type="domain" description="DUF4347" evidence="4">
    <location>
        <begin position="22"/>
        <end position="188"/>
    </location>
</feature>
<name>A0ABT2MPQ7_9CYAN</name>
<accession>A0ABT2MPQ7</accession>
<keyword evidence="2" id="KW-0964">Secreted</keyword>
<dbReference type="SUPFAM" id="SSF51120">
    <property type="entry name" value="beta-Roll"/>
    <property type="match status" value="2"/>
</dbReference>
<reference evidence="5 6" key="1">
    <citation type="journal article" date="2022" name="Front. Microbiol.">
        <title>High genomic differentiation and limited gene flow indicate recent cryptic speciation within the genus Laspinema (cyanobacteria).</title>
        <authorList>
            <person name="Stanojkovic A."/>
            <person name="Skoupy S."/>
            <person name="Skaloud P."/>
            <person name="Dvorak P."/>
        </authorList>
    </citation>
    <scope>NUCLEOTIDE SEQUENCE [LARGE SCALE GENOMIC DNA]</scope>
    <source>
        <strain evidence="5 6">D2a</strain>
    </source>
</reference>
<dbReference type="SUPFAM" id="SSF51126">
    <property type="entry name" value="Pectin lyase-like"/>
    <property type="match status" value="2"/>
</dbReference>
<dbReference type="InterPro" id="IPR006626">
    <property type="entry name" value="PbH1"/>
</dbReference>
<keyword evidence="6" id="KW-1185">Reference proteome</keyword>
<dbReference type="PRINTS" id="PR00313">
    <property type="entry name" value="CABNDNGRPT"/>
</dbReference>
<dbReference type="NCBIfam" id="NF041518">
    <property type="entry name" value="choice_anch_Q"/>
    <property type="match status" value="1"/>
</dbReference>
<dbReference type="Pfam" id="PF14252">
    <property type="entry name" value="DUF4347"/>
    <property type="match status" value="1"/>
</dbReference>
<dbReference type="InterPro" id="IPR012334">
    <property type="entry name" value="Pectin_lyas_fold"/>
</dbReference>
<dbReference type="Pfam" id="PF00353">
    <property type="entry name" value="HemolysinCabind"/>
    <property type="match status" value="4"/>
</dbReference>
<dbReference type="Proteomes" id="UP001525890">
    <property type="component" value="Unassembled WGS sequence"/>
</dbReference>
<feature type="region of interest" description="Disordered" evidence="3">
    <location>
        <begin position="811"/>
        <end position="877"/>
    </location>
</feature>
<evidence type="ECO:0000256" key="1">
    <source>
        <dbReference type="ARBA" id="ARBA00004613"/>
    </source>
</evidence>
<evidence type="ECO:0000256" key="3">
    <source>
        <dbReference type="SAM" id="MobiDB-lite"/>
    </source>
</evidence>
<gene>
    <name evidence="5" type="ORF">NG799_03635</name>
</gene>
<dbReference type="InterPro" id="IPR001343">
    <property type="entry name" value="Hemolysn_Ca-bd"/>
</dbReference>
<dbReference type="RefSeq" id="WP_368005115.1">
    <property type="nucleotide sequence ID" value="NZ_JAMXFF010000003.1"/>
</dbReference>
<dbReference type="InterPro" id="IPR025592">
    <property type="entry name" value="DUF4347"/>
</dbReference>
<dbReference type="InterPro" id="IPR011049">
    <property type="entry name" value="Serralysin-like_metalloprot_C"/>
</dbReference>
<evidence type="ECO:0000259" key="4">
    <source>
        <dbReference type="Pfam" id="PF14252"/>
    </source>
</evidence>
<dbReference type="SMART" id="SM00710">
    <property type="entry name" value="PbH1"/>
    <property type="match status" value="7"/>
</dbReference>
<dbReference type="InterPro" id="IPR018511">
    <property type="entry name" value="Hemolysin-typ_Ca-bd_CS"/>
</dbReference>
<dbReference type="InterPro" id="IPR059226">
    <property type="entry name" value="Choice_anch_Q_dom"/>
</dbReference>
<dbReference type="InterPro" id="IPR013783">
    <property type="entry name" value="Ig-like_fold"/>
</dbReference>
<dbReference type="EMBL" id="JAMXFF010000003">
    <property type="protein sequence ID" value="MCT7965422.1"/>
    <property type="molecule type" value="Genomic_DNA"/>
</dbReference>
<dbReference type="Gene3D" id="2.60.40.10">
    <property type="entry name" value="Immunoglobulins"/>
    <property type="match status" value="1"/>
</dbReference>
<feature type="compositionally biased region" description="Pro residues" evidence="3">
    <location>
        <begin position="820"/>
        <end position="836"/>
    </location>
</feature>
<evidence type="ECO:0000313" key="5">
    <source>
        <dbReference type="EMBL" id="MCT7965422.1"/>
    </source>
</evidence>
<organism evidence="5 6">
    <name type="scientific">Laspinema palackyanum D2a</name>
    <dbReference type="NCBI Taxonomy" id="2953684"/>
    <lineage>
        <taxon>Bacteria</taxon>
        <taxon>Bacillati</taxon>
        <taxon>Cyanobacteriota</taxon>
        <taxon>Cyanophyceae</taxon>
        <taxon>Oscillatoriophycideae</taxon>
        <taxon>Oscillatoriales</taxon>
        <taxon>Laspinemataceae</taxon>
        <taxon>Laspinema</taxon>
        <taxon>Laspinema palackyanum</taxon>
    </lineage>
</organism>